<gene>
    <name evidence="1" type="ORF">RDB_LOCUS32651</name>
    <name evidence="2" type="ORF">RDB_LOCUS32652</name>
</gene>
<comment type="caution">
    <text evidence="1">The sequence shown here is derived from an EMBL/GenBank/DDBJ whole genome shotgun (WGS) entry which is preliminary data.</text>
</comment>
<evidence type="ECO:0000313" key="1">
    <source>
        <dbReference type="EMBL" id="CAE6379236.1"/>
    </source>
</evidence>
<dbReference type="AlphaFoldDB" id="A0A8H2WF07"/>
<sequence length="141" mass="16135">MTIKPGVYNINNNHNNYAMMMYGNEEDGTPLTCIDGTNHQTQFNVKETGDHTNRYTIGSDMFKYNVGANPKDLVNNPHPYTTTEKCEWSIEPAGKDLYKIHIPNVDAYWFLPDGPSQTHIRIEGSQGRPAEVWKMVWVKDN</sequence>
<reference evidence="1" key="1">
    <citation type="submission" date="2021-01" db="EMBL/GenBank/DDBJ databases">
        <authorList>
            <person name="Kaushik A."/>
        </authorList>
    </citation>
    <scope>NUCLEOTIDE SEQUENCE</scope>
    <source>
        <strain evidence="1">AG1-1C</strain>
    </source>
</reference>
<evidence type="ECO:0000313" key="2">
    <source>
        <dbReference type="EMBL" id="CAE6379251.1"/>
    </source>
</evidence>
<dbReference type="EMBL" id="CAJMWS010000208">
    <property type="protein sequence ID" value="CAE6379251.1"/>
    <property type="molecule type" value="Genomic_DNA"/>
</dbReference>
<protein>
    <submittedName>
        <fullName evidence="1">Uncharacterized protein</fullName>
    </submittedName>
</protein>
<proteinExistence type="predicted"/>
<evidence type="ECO:0000313" key="3">
    <source>
        <dbReference type="Proteomes" id="UP000663846"/>
    </source>
</evidence>
<name>A0A8H2WF07_9AGAM</name>
<dbReference type="Proteomes" id="UP000663846">
    <property type="component" value="Unassembled WGS sequence"/>
</dbReference>
<organism evidence="1 3">
    <name type="scientific">Rhizoctonia solani</name>
    <dbReference type="NCBI Taxonomy" id="456999"/>
    <lineage>
        <taxon>Eukaryota</taxon>
        <taxon>Fungi</taxon>
        <taxon>Dikarya</taxon>
        <taxon>Basidiomycota</taxon>
        <taxon>Agaricomycotina</taxon>
        <taxon>Agaricomycetes</taxon>
        <taxon>Cantharellales</taxon>
        <taxon>Ceratobasidiaceae</taxon>
        <taxon>Rhizoctonia</taxon>
    </lineage>
</organism>
<dbReference type="Gene3D" id="2.80.10.50">
    <property type="match status" value="1"/>
</dbReference>
<dbReference type="EMBL" id="CAJMWS010000208">
    <property type="protein sequence ID" value="CAE6379236.1"/>
    <property type="molecule type" value="Genomic_DNA"/>
</dbReference>
<accession>A0A8H2WF07</accession>